<dbReference type="InterPro" id="IPR011333">
    <property type="entry name" value="SKP1/BTB/POZ_sf"/>
</dbReference>
<sequence length="256" mass="29387">MSVGSEANSTHGEPPTKRLRSEMPERPPRSTSEYGQMLGKFWDPEFSDIKVYVGVNLEEYKLHRTVICAESDFFRKACKYIKPSSSPRQIELPRIKTATFDNILPWMYGCGYRVPEDYDTSKLLDAYTAADYLGIDSLKEDIMQQIATTIHSDVVNNSTKDCIIQNPIHLMWRFSQVSSPKDFDMLQQPVKQFLALRGVNTEWVKGMASVKDNHNLFNGLIIDTLQKMLFSNFCQSCRLSLTFEPQKTCRGCDQRL</sequence>
<dbReference type="Pfam" id="PF00651">
    <property type="entry name" value="BTB"/>
    <property type="match status" value="1"/>
</dbReference>
<evidence type="ECO:0000313" key="4">
    <source>
        <dbReference type="Proteomes" id="UP001373714"/>
    </source>
</evidence>
<dbReference type="PANTHER" id="PTHR47843">
    <property type="entry name" value="BTB DOMAIN-CONTAINING PROTEIN-RELATED"/>
    <property type="match status" value="1"/>
</dbReference>
<dbReference type="InterPro" id="IPR000210">
    <property type="entry name" value="BTB/POZ_dom"/>
</dbReference>
<dbReference type="SUPFAM" id="SSF54695">
    <property type="entry name" value="POZ domain"/>
    <property type="match status" value="1"/>
</dbReference>
<feature type="domain" description="BTB" evidence="2">
    <location>
        <begin position="47"/>
        <end position="116"/>
    </location>
</feature>
<dbReference type="Proteomes" id="UP001373714">
    <property type="component" value="Unassembled WGS sequence"/>
</dbReference>
<protein>
    <recommendedName>
        <fullName evidence="2">BTB domain-containing protein</fullName>
    </recommendedName>
</protein>
<accession>A0AAV9V532</accession>
<feature type="region of interest" description="Disordered" evidence="1">
    <location>
        <begin position="1"/>
        <end position="34"/>
    </location>
</feature>
<dbReference type="CDD" id="cd18186">
    <property type="entry name" value="BTB_POZ_ZBTB_KLHL-like"/>
    <property type="match status" value="1"/>
</dbReference>
<dbReference type="AlphaFoldDB" id="A0AAV9V532"/>
<keyword evidence="4" id="KW-1185">Reference proteome</keyword>
<evidence type="ECO:0000313" key="3">
    <source>
        <dbReference type="EMBL" id="KAK6354398.1"/>
    </source>
</evidence>
<dbReference type="Gene3D" id="3.30.710.10">
    <property type="entry name" value="Potassium Channel Kv1.1, Chain A"/>
    <property type="match status" value="1"/>
</dbReference>
<dbReference type="PROSITE" id="PS50097">
    <property type="entry name" value="BTB"/>
    <property type="match status" value="1"/>
</dbReference>
<dbReference type="EMBL" id="JAVHNS010000005">
    <property type="protein sequence ID" value="KAK6354398.1"/>
    <property type="molecule type" value="Genomic_DNA"/>
</dbReference>
<organism evidence="3 4">
    <name type="scientific">Orbilia blumenaviensis</name>
    <dbReference type="NCBI Taxonomy" id="1796055"/>
    <lineage>
        <taxon>Eukaryota</taxon>
        <taxon>Fungi</taxon>
        <taxon>Dikarya</taxon>
        <taxon>Ascomycota</taxon>
        <taxon>Pezizomycotina</taxon>
        <taxon>Orbiliomycetes</taxon>
        <taxon>Orbiliales</taxon>
        <taxon>Orbiliaceae</taxon>
        <taxon>Orbilia</taxon>
    </lineage>
</organism>
<proteinExistence type="predicted"/>
<evidence type="ECO:0000259" key="2">
    <source>
        <dbReference type="PROSITE" id="PS50097"/>
    </source>
</evidence>
<gene>
    <name evidence="3" type="ORF">TWF730_008805</name>
</gene>
<dbReference type="PANTHER" id="PTHR47843:SF2">
    <property type="entry name" value="BTB DOMAIN-CONTAINING PROTEIN"/>
    <property type="match status" value="1"/>
</dbReference>
<dbReference type="SMART" id="SM00225">
    <property type="entry name" value="BTB"/>
    <property type="match status" value="1"/>
</dbReference>
<evidence type="ECO:0000256" key="1">
    <source>
        <dbReference type="SAM" id="MobiDB-lite"/>
    </source>
</evidence>
<reference evidence="3 4" key="1">
    <citation type="submission" date="2019-10" db="EMBL/GenBank/DDBJ databases">
        <authorList>
            <person name="Palmer J.M."/>
        </authorList>
    </citation>
    <scope>NUCLEOTIDE SEQUENCE [LARGE SCALE GENOMIC DNA]</scope>
    <source>
        <strain evidence="3 4">TWF730</strain>
    </source>
</reference>
<name>A0AAV9V532_9PEZI</name>
<comment type="caution">
    <text evidence="3">The sequence shown here is derived from an EMBL/GenBank/DDBJ whole genome shotgun (WGS) entry which is preliminary data.</text>
</comment>
<feature type="compositionally biased region" description="Polar residues" evidence="1">
    <location>
        <begin position="1"/>
        <end position="11"/>
    </location>
</feature>
<feature type="compositionally biased region" description="Basic and acidic residues" evidence="1">
    <location>
        <begin position="14"/>
        <end position="28"/>
    </location>
</feature>